<sequence>MVSLILQVLGNSDIYVDNNWGIHTLSPSYTLEDILDKAECNKDLLLEINRVDFPIIRRILESPLVTEASEDSSGPLWCFVLTDQRQWQSQRNDSEGWNVVAADGIWWQDILGKWCEDHNIPCYFLPLEIDAAVANGAADWEGMAQKIEQVFTKLITVDEKNQLYFHPQEGEPSPIDKITVQHSSGTPALSGALYLWGIEGKLAGLPIDFVYVSEQELECEPHSGIHWQWHLKVPQIRELLKIQDFSGALQILKSHHHATTTALTPSAAAIPLKNYAKLVDDLEQLDRAVSLNLTGRTGLTGREGIIERVAIALWSEQAFRERSQWMHWYLRVAGAFELVIFLLVEKQGKGKYEWRGIKFMDPSQRLEINRAPISQIMQCLNGTKSELELFGNSYPFPLDSMALQPNWSQFEQFYVRTNAQQDGWTLTAVPQGNCLGFTQIRNKLYHSLLGDIIDKELNQRTLDLGKFDRPEHPAQVAVNWLNYIISLAGLTEEVQNRADTYRQLVGEIEENL</sequence>
<name>A0ABT2N8M9_9CYAN</name>
<reference evidence="1 2" key="1">
    <citation type="journal article" date="2022" name="Front. Microbiol.">
        <title>High genomic differentiation and limited gene flow indicate recent cryptic speciation within the genus Laspinema (cyanobacteria).</title>
        <authorList>
            <person name="Stanojkovic A."/>
            <person name="Skoupy S."/>
            <person name="Skaloud P."/>
            <person name="Dvorak P."/>
        </authorList>
    </citation>
    <scope>NUCLEOTIDE SEQUENCE [LARGE SCALE GENOMIC DNA]</scope>
    <source>
        <strain evidence="1 2">D3b</strain>
    </source>
</reference>
<evidence type="ECO:0000313" key="1">
    <source>
        <dbReference type="EMBL" id="MCT7977601.1"/>
    </source>
</evidence>
<evidence type="ECO:0000313" key="2">
    <source>
        <dbReference type="Proteomes" id="UP001525961"/>
    </source>
</evidence>
<dbReference type="Proteomes" id="UP001525961">
    <property type="component" value="Unassembled WGS sequence"/>
</dbReference>
<protein>
    <submittedName>
        <fullName evidence="1">Uncharacterized protein</fullName>
    </submittedName>
</protein>
<keyword evidence="2" id="KW-1185">Reference proteome</keyword>
<dbReference type="RefSeq" id="WP_261235062.1">
    <property type="nucleotide sequence ID" value="NZ_JAMXFA010000008.1"/>
</dbReference>
<dbReference type="EMBL" id="JAMXFA010000008">
    <property type="protein sequence ID" value="MCT7977601.1"/>
    <property type="molecule type" value="Genomic_DNA"/>
</dbReference>
<comment type="caution">
    <text evidence="1">The sequence shown here is derived from an EMBL/GenBank/DDBJ whole genome shotgun (WGS) entry which is preliminary data.</text>
</comment>
<organism evidence="1 2">
    <name type="scientific">Laspinema olomoucense D3b</name>
    <dbReference type="NCBI Taxonomy" id="2953688"/>
    <lineage>
        <taxon>Bacteria</taxon>
        <taxon>Bacillati</taxon>
        <taxon>Cyanobacteriota</taxon>
        <taxon>Cyanophyceae</taxon>
        <taxon>Oscillatoriophycideae</taxon>
        <taxon>Oscillatoriales</taxon>
        <taxon>Laspinemataceae</taxon>
        <taxon>Laspinema</taxon>
        <taxon>Laspinema olomoucense</taxon>
    </lineage>
</organism>
<proteinExistence type="predicted"/>
<gene>
    <name evidence="1" type="ORF">NG792_07785</name>
</gene>
<accession>A0ABT2N8M9</accession>